<reference evidence="2 3" key="1">
    <citation type="submission" date="2016-12" db="EMBL/GenBank/DDBJ databases">
        <title>Complete genome sequence of Microbacterium aurum KACC 15219.</title>
        <authorList>
            <person name="Jung Y."/>
            <person name="Shin J.-H."/>
            <person name="Lee Y.-J."/>
            <person name="Yi H."/>
            <person name="Bahn Y.-S."/>
            <person name="Kim J.F."/>
            <person name="Lee D.-W."/>
        </authorList>
    </citation>
    <scope>NUCLEOTIDE SEQUENCE [LARGE SCALE GENOMIC DNA]</scope>
    <source>
        <strain evidence="2 3">KACC 15219</strain>
    </source>
</reference>
<feature type="region of interest" description="Disordered" evidence="1">
    <location>
        <begin position="1"/>
        <end position="27"/>
    </location>
</feature>
<proteinExistence type="predicted"/>
<evidence type="ECO:0000313" key="2">
    <source>
        <dbReference type="EMBL" id="APZ33891.1"/>
    </source>
</evidence>
<dbReference type="GO" id="GO:0003677">
    <property type="term" value="F:DNA binding"/>
    <property type="evidence" value="ECO:0007669"/>
    <property type="project" value="InterPro"/>
</dbReference>
<dbReference type="Gene3D" id="1.10.260.40">
    <property type="entry name" value="lambda repressor-like DNA-binding domains"/>
    <property type="match status" value="1"/>
</dbReference>
<keyword evidence="3" id="KW-1185">Reference proteome</keyword>
<dbReference type="KEGG" id="maur:BOH66_06205"/>
<evidence type="ECO:0000313" key="3">
    <source>
        <dbReference type="Proteomes" id="UP000187185"/>
    </source>
</evidence>
<dbReference type="AlphaFoldDB" id="A0A1P8U6Z7"/>
<evidence type="ECO:0000256" key="1">
    <source>
        <dbReference type="SAM" id="MobiDB-lite"/>
    </source>
</evidence>
<dbReference type="SUPFAM" id="SSF47413">
    <property type="entry name" value="lambda repressor-like DNA-binding domains"/>
    <property type="match status" value="1"/>
</dbReference>
<dbReference type="EMBL" id="CP018762">
    <property type="protein sequence ID" value="APZ33891.1"/>
    <property type="molecule type" value="Genomic_DNA"/>
</dbReference>
<dbReference type="STRING" id="36805.BOH66_06205"/>
<accession>A0A1P8U6Z7</accession>
<name>A0A1P8U6Z7_9MICO</name>
<dbReference type="Proteomes" id="UP000187185">
    <property type="component" value="Chromosome"/>
</dbReference>
<evidence type="ECO:0008006" key="4">
    <source>
        <dbReference type="Google" id="ProtNLM"/>
    </source>
</evidence>
<gene>
    <name evidence="2" type="ORF">BOH66_06205</name>
</gene>
<dbReference type="InterPro" id="IPR010982">
    <property type="entry name" value="Lambda_DNA-bd_dom_sf"/>
</dbReference>
<protein>
    <recommendedName>
        <fullName evidence="4">HTH cro/C1-type domain-containing protein</fullName>
    </recommendedName>
</protein>
<organism evidence="2 3">
    <name type="scientific">Microbacterium aurum</name>
    <dbReference type="NCBI Taxonomy" id="36805"/>
    <lineage>
        <taxon>Bacteria</taxon>
        <taxon>Bacillati</taxon>
        <taxon>Actinomycetota</taxon>
        <taxon>Actinomycetes</taxon>
        <taxon>Micrococcales</taxon>
        <taxon>Microbacteriaceae</taxon>
        <taxon>Microbacterium</taxon>
    </lineage>
</organism>
<sequence>MGNQHRETPASLTPGWPEASSPDSAAETARVFANALRDAIGNRSVRSVASSAGLDEATVRRVLTGDAWPDLRTVARLEDALLRPLYPRWGDA</sequence>